<dbReference type="GO" id="GO:0005737">
    <property type="term" value="C:cytoplasm"/>
    <property type="evidence" value="ECO:0007669"/>
    <property type="project" value="UniProtKB-SubCell"/>
</dbReference>
<evidence type="ECO:0000259" key="10">
    <source>
        <dbReference type="PROSITE" id="PS50821"/>
    </source>
</evidence>
<comment type="similarity">
    <text evidence="7">Belongs to the argonaute family. Piwi subfamily.</text>
</comment>
<dbReference type="InterPro" id="IPR003100">
    <property type="entry name" value="PAZ_dom"/>
</dbReference>
<evidence type="ECO:0000256" key="6">
    <source>
        <dbReference type="ARBA" id="ARBA00023158"/>
    </source>
</evidence>
<dbReference type="Gene3D" id="3.40.50.2300">
    <property type="match status" value="1"/>
</dbReference>
<keyword evidence="3" id="KW-0963">Cytoplasm</keyword>
<dbReference type="EMBL" id="NWSH01002708">
    <property type="protein sequence ID" value="PCG67642.1"/>
    <property type="molecule type" value="Genomic_DNA"/>
</dbReference>
<dbReference type="PROSITE" id="PS50822">
    <property type="entry name" value="PIWI"/>
    <property type="match status" value="2"/>
</dbReference>
<comment type="caution">
    <text evidence="12">The sequence shown here is derived from an EMBL/GenBank/DDBJ whole genome shotgun (WGS) entry which is preliminary data.</text>
</comment>
<comment type="subunit">
    <text evidence="8">Interacts (when symmetrically methylated) with Papi/TDRKH. Interacts with Vasa.</text>
</comment>
<sequence length="1064" mass="120702">MSEPGRGRARARAGRGGDNAGPPPRKPGEQQRPPQQQGPPGPRPQPPSAWGAPSVAPPVRAGVPTPTALAGRASHRATPTTHQEHPGDVDVQQRMLSMQIGAGQQVGAGEGASVIGRGSRRGGGRVLPEQMTILRTRPTTIQSKKGTSGTVIDLKANYFTVNTTPQWRLYQYHVDFSPEEDNTAVRKGLLRIHANTLGGYLFDGAVLYTVKRLHPDPLELYSDRKTDGERMRILIKLTCDVSPGDYHYIQIFNIIIRKCFQLLNLQLMGRDYFDPVAKVDVPEYRLQIWPGYKTTINQYEDRLLMVTEITHKILRLDNVLQMLSEYAATKGSNYKKIFLEDIVGKIVMTDYNKKTYRVDDVSWQASPKSTFKMRDENVSYMDYYQKKYNIRIHDVGQPLLISRSKPRDIRAGMPELVYLVPELCRQTGLTDDMRANFKLMRALDNHTKIGPDIRIQKLLKFNQRLTSCREVVKEMGDWSLTLSHELVTFKGRQLPPENIVQGNNHKYPAGDTTEGWTRDMRSKPLLDISQLPSWVVITPERQRRDAEGFVDLIMKTAGAVGFRMPKPEIIPIRNDGPMEYANACENAIARKNPAMILCVLARKFADRYEAIKKKCTVDRAVPTQVVCARNMTSNSAMSIATKVAIQINCKLGGAPWRVDIPLQSIMVIGYDVCHDTRSKEKSFGGFVATLDRHLTRYFSAVNSHTSGEELSAHMGFNVAASLRRYREINGALPQRIFIYRDGVGDGQIPYVHSHEVGEIKKKLSEIYAEMEYKMAYTIVSKRINTRIFLDRGRNGENPRPGTIIDDVVTQPERYDFYLVSQNVREGTISPTSYNVIEDTTGLHPDRMQWLTYKLTHLYFNCSSQVRVPSVCQYAHKLAFLAANSLHSQPHYTLSALPQRIFIYRDGVGDGQIPYVHSHEVGEIKKKLSEIYAEMEYKMAYTIVSKRINTRIFLDRGRNGENPRPGTIIDDVVTQPERYDFYLVSQNVREGTISPTSYNVIEDTTGLHPDRMQWLTYKLTHLYFNCSSQVRVPSVCQYAHKLAFLAANSLHSQPHYTLSDTLYFL</sequence>
<evidence type="ECO:0000256" key="1">
    <source>
        <dbReference type="ARBA" id="ARBA00004496"/>
    </source>
</evidence>
<dbReference type="GO" id="GO:0140965">
    <property type="term" value="P:secondary piRNA processing"/>
    <property type="evidence" value="ECO:0007669"/>
    <property type="project" value="UniProtKB-ARBA"/>
</dbReference>
<keyword evidence="6" id="KW-0943">RNA-mediated gene silencing</keyword>
<evidence type="ECO:0000256" key="5">
    <source>
        <dbReference type="ARBA" id="ARBA00022884"/>
    </source>
</evidence>
<organism evidence="12">
    <name type="scientific">Heliothis virescens</name>
    <name type="common">Tobacco budworm moth</name>
    <dbReference type="NCBI Taxonomy" id="7102"/>
    <lineage>
        <taxon>Eukaryota</taxon>
        <taxon>Metazoa</taxon>
        <taxon>Ecdysozoa</taxon>
        <taxon>Arthropoda</taxon>
        <taxon>Hexapoda</taxon>
        <taxon>Insecta</taxon>
        <taxon>Pterygota</taxon>
        <taxon>Neoptera</taxon>
        <taxon>Endopterygota</taxon>
        <taxon>Lepidoptera</taxon>
        <taxon>Glossata</taxon>
        <taxon>Ditrysia</taxon>
        <taxon>Noctuoidea</taxon>
        <taxon>Noctuidae</taxon>
        <taxon>Heliothinae</taxon>
        <taxon>Heliothis</taxon>
    </lineage>
</organism>
<evidence type="ECO:0000256" key="8">
    <source>
        <dbReference type="ARBA" id="ARBA00063505"/>
    </source>
</evidence>
<dbReference type="Pfam" id="PF02170">
    <property type="entry name" value="PAZ"/>
    <property type="match status" value="1"/>
</dbReference>
<feature type="domain" description="PAZ" evidence="10">
    <location>
        <begin position="318"/>
        <end position="428"/>
    </location>
</feature>
<feature type="region of interest" description="Disordered" evidence="9">
    <location>
        <begin position="1"/>
        <end position="86"/>
    </location>
</feature>
<feature type="region of interest" description="Disordered" evidence="9">
    <location>
        <begin position="497"/>
        <end position="516"/>
    </location>
</feature>
<accession>A0A2A4J8B1</accession>
<evidence type="ECO:0000259" key="11">
    <source>
        <dbReference type="PROSITE" id="PS50822"/>
    </source>
</evidence>
<dbReference type="CDD" id="cd04658">
    <property type="entry name" value="Piwi_piwi-like_Euk"/>
    <property type="match status" value="1"/>
</dbReference>
<keyword evidence="2" id="KW-0217">Developmental protein</keyword>
<comment type="subcellular location">
    <subcellularLocation>
        <location evidence="1">Cytoplasm</location>
    </subcellularLocation>
</comment>
<dbReference type="SMART" id="SM00950">
    <property type="entry name" value="Piwi"/>
    <property type="match status" value="2"/>
</dbReference>
<evidence type="ECO:0000256" key="2">
    <source>
        <dbReference type="ARBA" id="ARBA00022473"/>
    </source>
</evidence>
<dbReference type="STRING" id="7102.A0A2A4J8B1"/>
<dbReference type="AlphaFoldDB" id="A0A2A4J8B1"/>
<feature type="region of interest" description="Disordered" evidence="9">
    <location>
        <begin position="104"/>
        <end position="125"/>
    </location>
</feature>
<dbReference type="InterPro" id="IPR003165">
    <property type="entry name" value="Piwi"/>
</dbReference>
<dbReference type="InterPro" id="IPR036397">
    <property type="entry name" value="RNaseH_sf"/>
</dbReference>
<dbReference type="PANTHER" id="PTHR22891">
    <property type="entry name" value="EUKARYOTIC TRANSLATION INITIATION FACTOR 2C"/>
    <property type="match status" value="1"/>
</dbReference>
<dbReference type="FunFam" id="3.30.420.10:FF:000014">
    <property type="entry name" value="Piwi-like RNA-mediated gene silencing 1"/>
    <property type="match status" value="1"/>
</dbReference>
<protein>
    <submittedName>
        <fullName evidence="12">Uncharacterized protein</fullName>
    </submittedName>
</protein>
<proteinExistence type="inferred from homology"/>
<dbReference type="SUPFAM" id="SSF53098">
    <property type="entry name" value="Ribonuclease H-like"/>
    <property type="match status" value="2"/>
</dbReference>
<dbReference type="GO" id="GO:0030154">
    <property type="term" value="P:cell differentiation"/>
    <property type="evidence" value="ECO:0007669"/>
    <property type="project" value="UniProtKB-KW"/>
</dbReference>
<dbReference type="PROSITE" id="PS50821">
    <property type="entry name" value="PAZ"/>
    <property type="match status" value="1"/>
</dbReference>
<dbReference type="Gene3D" id="2.170.260.10">
    <property type="entry name" value="paz domain"/>
    <property type="match status" value="1"/>
</dbReference>
<reference evidence="12" key="1">
    <citation type="submission" date="2017-09" db="EMBL/GenBank/DDBJ databases">
        <title>Contemporary evolution of a Lepidopteran species, Heliothis virescens, in response to modern agricultural practices.</title>
        <authorList>
            <person name="Fritz M.L."/>
            <person name="Deyonke A.M."/>
            <person name="Papanicolaou A."/>
            <person name="Micinski S."/>
            <person name="Westbrook J."/>
            <person name="Gould F."/>
        </authorList>
    </citation>
    <scope>NUCLEOTIDE SEQUENCE [LARGE SCALE GENOMIC DNA]</scope>
    <source>
        <strain evidence="12">HvINT-</strain>
        <tissue evidence="12">Whole body</tissue>
    </source>
</reference>
<evidence type="ECO:0000256" key="3">
    <source>
        <dbReference type="ARBA" id="ARBA00022490"/>
    </source>
</evidence>
<keyword evidence="4" id="KW-0221">Differentiation</keyword>
<gene>
    <name evidence="12" type="ORF">B5V51_6127</name>
</gene>
<dbReference type="FunFam" id="2.170.260.10:FF:000003">
    <property type="entry name" value="Piwi-like RNA-mediated gene silencing 2"/>
    <property type="match status" value="1"/>
</dbReference>
<dbReference type="SUPFAM" id="SSF101690">
    <property type="entry name" value="PAZ domain"/>
    <property type="match status" value="1"/>
</dbReference>
<dbReference type="GO" id="GO:0003723">
    <property type="term" value="F:RNA binding"/>
    <property type="evidence" value="ECO:0007669"/>
    <property type="project" value="UniProtKB-KW"/>
</dbReference>
<name>A0A2A4J8B1_HELVI</name>
<dbReference type="InterPro" id="IPR012337">
    <property type="entry name" value="RNaseH-like_sf"/>
</dbReference>
<evidence type="ECO:0000256" key="4">
    <source>
        <dbReference type="ARBA" id="ARBA00022782"/>
    </source>
</evidence>
<feature type="domain" description="Piwi" evidence="11">
    <location>
        <begin position="897"/>
        <end position="1050"/>
    </location>
</feature>
<evidence type="ECO:0000256" key="9">
    <source>
        <dbReference type="SAM" id="MobiDB-lite"/>
    </source>
</evidence>
<dbReference type="CDD" id="cd02845">
    <property type="entry name" value="PAZ_piwi_like"/>
    <property type="match status" value="1"/>
</dbReference>
<feature type="domain" description="Piwi" evidence="11">
    <location>
        <begin position="595"/>
        <end position="886"/>
    </location>
</feature>
<dbReference type="Pfam" id="PF23278">
    <property type="entry name" value="Piwi_N"/>
    <property type="match status" value="1"/>
</dbReference>
<dbReference type="Pfam" id="PF02171">
    <property type="entry name" value="Piwi"/>
    <property type="match status" value="2"/>
</dbReference>
<evidence type="ECO:0000256" key="7">
    <source>
        <dbReference type="ARBA" id="ARBA00038291"/>
    </source>
</evidence>
<dbReference type="SMART" id="SM00949">
    <property type="entry name" value="PAZ"/>
    <property type="match status" value="1"/>
</dbReference>
<dbReference type="Gene3D" id="3.30.420.10">
    <property type="entry name" value="Ribonuclease H-like superfamily/Ribonuclease H"/>
    <property type="match status" value="2"/>
</dbReference>
<dbReference type="InterPro" id="IPR036085">
    <property type="entry name" value="PAZ_dom_sf"/>
</dbReference>
<evidence type="ECO:0000313" key="12">
    <source>
        <dbReference type="EMBL" id="PCG67642.1"/>
    </source>
</evidence>
<feature type="compositionally biased region" description="Pro residues" evidence="9">
    <location>
        <begin position="36"/>
        <end position="47"/>
    </location>
</feature>
<keyword evidence="5" id="KW-0694">RNA-binding</keyword>